<accession>A0A3G7UFY4</accession>
<dbReference type="Proteomes" id="UP000268696">
    <property type="component" value="Chromosome"/>
</dbReference>
<gene>
    <name evidence="1" type="ORF">C4K03_5338</name>
</gene>
<sequence>MYVRADQCGQVFFALCRFFSSVFAEKNSSVKELLYVFFFCVSGR</sequence>
<organism evidence="1 2">
    <name type="scientific">Pseudomonas synxantha</name>
    <dbReference type="NCBI Taxonomy" id="47883"/>
    <lineage>
        <taxon>Bacteria</taxon>
        <taxon>Pseudomonadati</taxon>
        <taxon>Pseudomonadota</taxon>
        <taxon>Gammaproteobacteria</taxon>
        <taxon>Pseudomonadales</taxon>
        <taxon>Pseudomonadaceae</taxon>
        <taxon>Pseudomonas</taxon>
    </lineage>
</organism>
<evidence type="ECO:0000313" key="1">
    <source>
        <dbReference type="EMBL" id="AZE57462.1"/>
    </source>
</evidence>
<name>A0A3G7UFY4_9PSED</name>
<proteinExistence type="predicted"/>
<dbReference type="AlphaFoldDB" id="A0A3G7UFY4"/>
<reference evidence="1 2" key="1">
    <citation type="submission" date="2018-03" db="EMBL/GenBank/DDBJ databases">
        <title>Diversity of phytobeneficial traits revealed by whole-genome analysis of worldwide-isolated phenazine-producing Pseudomonas spp.</title>
        <authorList>
            <person name="Biessy A."/>
            <person name="Novinscak A."/>
            <person name="Blom J."/>
            <person name="Leger G."/>
            <person name="Thomashow L.S."/>
            <person name="Cazorla F.M."/>
            <person name="Josic D."/>
            <person name="Filion M."/>
        </authorList>
    </citation>
    <scope>NUCLEOTIDE SEQUENCE [LARGE SCALE GENOMIC DNA]</scope>
    <source>
        <strain evidence="1 2">30B</strain>
    </source>
</reference>
<protein>
    <submittedName>
        <fullName evidence="1">Uncharacterized protein</fullName>
    </submittedName>
</protein>
<dbReference type="EMBL" id="CP027754">
    <property type="protein sequence ID" value="AZE57462.1"/>
    <property type="molecule type" value="Genomic_DNA"/>
</dbReference>
<evidence type="ECO:0000313" key="2">
    <source>
        <dbReference type="Proteomes" id="UP000268696"/>
    </source>
</evidence>